<dbReference type="NCBIfam" id="NF003996">
    <property type="entry name" value="PRK05472.2-5"/>
    <property type="match status" value="1"/>
</dbReference>
<feature type="binding site" evidence="7">
    <location>
        <begin position="97"/>
        <end position="102"/>
    </location>
    <ligand>
        <name>NAD(+)</name>
        <dbReference type="ChEBI" id="CHEBI:57540"/>
    </ligand>
</feature>
<dbReference type="Gene3D" id="3.40.50.720">
    <property type="entry name" value="NAD(P)-binding Rossmann-like Domain"/>
    <property type="match status" value="1"/>
</dbReference>
<comment type="function">
    <text evidence="7">Modulates transcription in response to changes in cellular NADH/NAD(+) redox state.</text>
</comment>
<dbReference type="InterPro" id="IPR036388">
    <property type="entry name" value="WH-like_DNA-bd_sf"/>
</dbReference>
<dbReference type="EMBL" id="DVLL01000006">
    <property type="protein sequence ID" value="HIT58358.1"/>
    <property type="molecule type" value="Genomic_DNA"/>
</dbReference>
<accession>A0A9D1KKZ1</accession>
<comment type="caution">
    <text evidence="7">Lacks conserved residue(s) required for the propagation of feature annotation.</text>
</comment>
<dbReference type="InterPro" id="IPR009718">
    <property type="entry name" value="Rex_DNA-bd_C_dom"/>
</dbReference>
<dbReference type="NCBIfam" id="NF003994">
    <property type="entry name" value="PRK05472.2-3"/>
    <property type="match status" value="1"/>
</dbReference>
<dbReference type="Proteomes" id="UP000824136">
    <property type="component" value="Unassembled WGS sequence"/>
</dbReference>
<keyword evidence="2 7" id="KW-0678">Repressor</keyword>
<dbReference type="PANTHER" id="PTHR35786">
    <property type="entry name" value="REDOX-SENSING TRANSCRIPTIONAL REPRESSOR REX"/>
    <property type="match status" value="1"/>
</dbReference>
<dbReference type="GO" id="GO:0051775">
    <property type="term" value="P:response to redox state"/>
    <property type="evidence" value="ECO:0007669"/>
    <property type="project" value="InterPro"/>
</dbReference>
<dbReference type="GO" id="GO:0003700">
    <property type="term" value="F:DNA-binding transcription factor activity"/>
    <property type="evidence" value="ECO:0007669"/>
    <property type="project" value="UniProtKB-UniRule"/>
</dbReference>
<comment type="similarity">
    <text evidence="7">Belongs to the transcriptional regulatory Rex family.</text>
</comment>
<dbReference type="NCBIfam" id="NF003995">
    <property type="entry name" value="PRK05472.2-4"/>
    <property type="match status" value="1"/>
</dbReference>
<dbReference type="InterPro" id="IPR003781">
    <property type="entry name" value="CoA-bd"/>
</dbReference>
<evidence type="ECO:0000256" key="5">
    <source>
        <dbReference type="ARBA" id="ARBA00023125"/>
    </source>
</evidence>
<organism evidence="9 10">
    <name type="scientific">Candidatus Faeciplasma pullistercoris</name>
    <dbReference type="NCBI Taxonomy" id="2840800"/>
    <lineage>
        <taxon>Bacteria</taxon>
        <taxon>Bacillati</taxon>
        <taxon>Bacillota</taxon>
        <taxon>Clostridia</taxon>
        <taxon>Eubacteriales</taxon>
        <taxon>Oscillospiraceae</taxon>
        <taxon>Oscillospiraceae incertae sedis</taxon>
        <taxon>Candidatus Faeciplasma</taxon>
    </lineage>
</organism>
<keyword evidence="1 7" id="KW-0963">Cytoplasm</keyword>
<dbReference type="AlphaFoldDB" id="A0A9D1KKZ1"/>
<feature type="domain" description="CoA-binding" evidence="8">
    <location>
        <begin position="86"/>
        <end position="187"/>
    </location>
</feature>
<comment type="subunit">
    <text evidence="7">Homodimer.</text>
</comment>
<dbReference type="Gene3D" id="1.10.10.10">
    <property type="entry name" value="Winged helix-like DNA-binding domain superfamily/Winged helix DNA-binding domain"/>
    <property type="match status" value="1"/>
</dbReference>
<evidence type="ECO:0000259" key="8">
    <source>
        <dbReference type="SMART" id="SM00881"/>
    </source>
</evidence>
<sequence length="212" mass="22861">MEKEGRTLNSHNNIPKPTLGRLPAYLRYLKSLPPECKTISATAIARALGLGEVQVRKDLGSTSGEGRPRVGYITGELITSIETCLGQNAMCKAVIVGAGKLGSALLDYEGFSVYGIEIAAAFDSRAGEWEFSQKGKPIYPMGHFSNFCRLQDIKVGIIAVPKDAAQEVCNLMVKNNIPAIWSFAPAQLSVPEGVTLQQEDLALSLAHLCKQI</sequence>
<dbReference type="SUPFAM" id="SSF51735">
    <property type="entry name" value="NAD(P)-binding Rossmann-fold domains"/>
    <property type="match status" value="1"/>
</dbReference>
<evidence type="ECO:0000256" key="2">
    <source>
        <dbReference type="ARBA" id="ARBA00022491"/>
    </source>
</evidence>
<evidence type="ECO:0000256" key="1">
    <source>
        <dbReference type="ARBA" id="ARBA00022490"/>
    </source>
</evidence>
<name>A0A9D1KKZ1_9FIRM</name>
<comment type="subcellular location">
    <subcellularLocation>
        <location evidence="7">Cytoplasm</location>
    </subcellularLocation>
</comment>
<dbReference type="SUPFAM" id="SSF46785">
    <property type="entry name" value="Winged helix' DNA-binding domain"/>
    <property type="match status" value="1"/>
</dbReference>
<keyword evidence="6 7" id="KW-0804">Transcription</keyword>
<dbReference type="Pfam" id="PF02629">
    <property type="entry name" value="CoA_binding"/>
    <property type="match status" value="1"/>
</dbReference>
<dbReference type="GO" id="GO:0003677">
    <property type="term" value="F:DNA binding"/>
    <property type="evidence" value="ECO:0007669"/>
    <property type="project" value="UniProtKB-UniRule"/>
</dbReference>
<evidence type="ECO:0000256" key="3">
    <source>
        <dbReference type="ARBA" id="ARBA00023015"/>
    </source>
</evidence>
<evidence type="ECO:0000313" key="10">
    <source>
        <dbReference type="Proteomes" id="UP000824136"/>
    </source>
</evidence>
<reference evidence="9" key="1">
    <citation type="submission" date="2020-10" db="EMBL/GenBank/DDBJ databases">
        <authorList>
            <person name="Gilroy R."/>
        </authorList>
    </citation>
    <scope>NUCLEOTIDE SEQUENCE</scope>
    <source>
        <strain evidence="9">CHK33-4379</strain>
    </source>
</reference>
<evidence type="ECO:0000256" key="6">
    <source>
        <dbReference type="ARBA" id="ARBA00023163"/>
    </source>
</evidence>
<dbReference type="GO" id="GO:0045892">
    <property type="term" value="P:negative regulation of DNA-templated transcription"/>
    <property type="evidence" value="ECO:0007669"/>
    <property type="project" value="InterPro"/>
</dbReference>
<dbReference type="HAMAP" id="MF_01131">
    <property type="entry name" value="Rex"/>
    <property type="match status" value="1"/>
</dbReference>
<comment type="caution">
    <text evidence="9">The sequence shown here is derived from an EMBL/GenBank/DDBJ whole genome shotgun (WGS) entry which is preliminary data.</text>
</comment>
<dbReference type="InterPro" id="IPR022876">
    <property type="entry name" value="Tscrpt_rep_Rex"/>
</dbReference>
<evidence type="ECO:0000256" key="7">
    <source>
        <dbReference type="HAMAP-Rule" id="MF_01131"/>
    </source>
</evidence>
<evidence type="ECO:0000256" key="4">
    <source>
        <dbReference type="ARBA" id="ARBA00023027"/>
    </source>
</evidence>
<dbReference type="PANTHER" id="PTHR35786:SF1">
    <property type="entry name" value="REDOX-SENSING TRANSCRIPTIONAL REPRESSOR REX 1"/>
    <property type="match status" value="1"/>
</dbReference>
<proteinExistence type="inferred from homology"/>
<dbReference type="SMART" id="SM00881">
    <property type="entry name" value="CoA_binding"/>
    <property type="match status" value="1"/>
</dbReference>
<dbReference type="Pfam" id="PF06971">
    <property type="entry name" value="Put_DNA-bind_N"/>
    <property type="match status" value="1"/>
</dbReference>
<dbReference type="InterPro" id="IPR036291">
    <property type="entry name" value="NAD(P)-bd_dom_sf"/>
</dbReference>
<keyword evidence="4 7" id="KW-0520">NAD</keyword>
<protein>
    <recommendedName>
        <fullName evidence="7">Redox-sensing transcriptional repressor Rex</fullName>
    </recommendedName>
</protein>
<keyword evidence="3 7" id="KW-0805">Transcription regulation</keyword>
<evidence type="ECO:0000313" key="9">
    <source>
        <dbReference type="EMBL" id="HIT58358.1"/>
    </source>
</evidence>
<gene>
    <name evidence="7" type="primary">rex</name>
    <name evidence="9" type="ORF">IAC39_01345</name>
</gene>
<dbReference type="InterPro" id="IPR036390">
    <property type="entry name" value="WH_DNA-bd_sf"/>
</dbReference>
<dbReference type="GO" id="GO:0005737">
    <property type="term" value="C:cytoplasm"/>
    <property type="evidence" value="ECO:0007669"/>
    <property type="project" value="UniProtKB-SubCell"/>
</dbReference>
<keyword evidence="5 7" id="KW-0238">DNA-binding</keyword>
<reference evidence="9" key="2">
    <citation type="journal article" date="2021" name="PeerJ">
        <title>Extensive microbial diversity within the chicken gut microbiome revealed by metagenomics and culture.</title>
        <authorList>
            <person name="Gilroy R."/>
            <person name="Ravi A."/>
            <person name="Getino M."/>
            <person name="Pursley I."/>
            <person name="Horton D.L."/>
            <person name="Alikhan N.F."/>
            <person name="Baker D."/>
            <person name="Gharbi K."/>
            <person name="Hall N."/>
            <person name="Watson M."/>
            <person name="Adriaenssens E.M."/>
            <person name="Foster-Nyarko E."/>
            <person name="Jarju S."/>
            <person name="Secka A."/>
            <person name="Antonio M."/>
            <person name="Oren A."/>
            <person name="Chaudhuri R.R."/>
            <person name="La Ragione R."/>
            <person name="Hildebrand F."/>
            <person name="Pallen M.J."/>
        </authorList>
    </citation>
    <scope>NUCLEOTIDE SEQUENCE</scope>
    <source>
        <strain evidence="9">CHK33-4379</strain>
    </source>
</reference>